<dbReference type="SUPFAM" id="SSF81301">
    <property type="entry name" value="Nucleotidyltransferase"/>
    <property type="match status" value="1"/>
</dbReference>
<dbReference type="Gene3D" id="3.30.460.10">
    <property type="entry name" value="Beta Polymerase, domain 2"/>
    <property type="match status" value="1"/>
</dbReference>
<comment type="similarity">
    <text evidence="9">Belongs to the MntA antitoxin family.</text>
</comment>
<evidence type="ECO:0000256" key="3">
    <source>
        <dbReference type="ARBA" id="ARBA00022679"/>
    </source>
</evidence>
<dbReference type="OrthoDB" id="9809323at2"/>
<evidence type="ECO:0000256" key="4">
    <source>
        <dbReference type="ARBA" id="ARBA00022695"/>
    </source>
</evidence>
<name>F9U7U4_9GAMM</name>
<keyword evidence="8" id="KW-0460">Magnesium</keyword>
<evidence type="ECO:0000313" key="12">
    <source>
        <dbReference type="Proteomes" id="UP000005459"/>
    </source>
</evidence>
<dbReference type="eggNOG" id="COG1669">
    <property type="taxonomic scope" value="Bacteria"/>
</dbReference>
<evidence type="ECO:0000256" key="5">
    <source>
        <dbReference type="ARBA" id="ARBA00022723"/>
    </source>
</evidence>
<dbReference type="PATRIC" id="fig|768671.3.peg.1251"/>
<keyword evidence="7" id="KW-0067">ATP-binding</keyword>
<keyword evidence="3" id="KW-0808">Transferase</keyword>
<evidence type="ECO:0000256" key="6">
    <source>
        <dbReference type="ARBA" id="ARBA00022741"/>
    </source>
</evidence>
<proteinExistence type="inferred from homology"/>
<keyword evidence="12" id="KW-1185">Reference proteome</keyword>
<dbReference type="EMBL" id="AFWV01000003">
    <property type="protein sequence ID" value="EGV19724.1"/>
    <property type="molecule type" value="Genomic_DNA"/>
</dbReference>
<feature type="domain" description="Polymerase nucleotidyl transferase" evidence="10">
    <location>
        <begin position="12"/>
        <end position="93"/>
    </location>
</feature>
<evidence type="ECO:0000259" key="10">
    <source>
        <dbReference type="Pfam" id="PF01909"/>
    </source>
</evidence>
<protein>
    <submittedName>
        <fullName evidence="11">DNA polymerase beta domain protein region</fullName>
    </submittedName>
</protein>
<evidence type="ECO:0000256" key="2">
    <source>
        <dbReference type="ARBA" id="ARBA00022649"/>
    </source>
</evidence>
<dbReference type="GO" id="GO:0016779">
    <property type="term" value="F:nucleotidyltransferase activity"/>
    <property type="evidence" value="ECO:0007669"/>
    <property type="project" value="UniProtKB-KW"/>
</dbReference>
<evidence type="ECO:0000256" key="7">
    <source>
        <dbReference type="ARBA" id="ARBA00022840"/>
    </source>
</evidence>
<keyword evidence="2" id="KW-1277">Toxin-antitoxin system</keyword>
<dbReference type="Proteomes" id="UP000005459">
    <property type="component" value="Unassembled WGS sequence"/>
</dbReference>
<reference evidence="11 12" key="1">
    <citation type="submission" date="2011-06" db="EMBL/GenBank/DDBJ databases">
        <title>The draft genome of Thiocapsa marina 5811.</title>
        <authorList>
            <consortium name="US DOE Joint Genome Institute (JGI-PGF)"/>
            <person name="Lucas S."/>
            <person name="Han J."/>
            <person name="Cheng J.-F."/>
            <person name="Goodwin L."/>
            <person name="Pitluck S."/>
            <person name="Peters L."/>
            <person name="Land M.L."/>
            <person name="Hauser L."/>
            <person name="Vogl K."/>
            <person name="Liu Z."/>
            <person name="Imhoff J."/>
            <person name="Thiel V."/>
            <person name="Frigaard N.-U."/>
            <person name="Bryant D."/>
            <person name="Woyke T.J."/>
        </authorList>
    </citation>
    <scope>NUCLEOTIDE SEQUENCE [LARGE SCALE GENOMIC DNA]</scope>
    <source>
        <strain evidence="11 12">5811</strain>
    </source>
</reference>
<evidence type="ECO:0000313" key="11">
    <source>
        <dbReference type="EMBL" id="EGV19724.1"/>
    </source>
</evidence>
<sequence length="97" mass="11099">MNREQALSVLNGHRDEIRQRFGVKHLALFGSAARDELRDGSDIDLLVEFEGPPTFDGYMDLKDYLEALFGTKVDLATDAMIKPRLRRHIEKDLLRVA</sequence>
<evidence type="ECO:0000256" key="8">
    <source>
        <dbReference type="ARBA" id="ARBA00022842"/>
    </source>
</evidence>
<dbReference type="STRING" id="768671.ThimaDRAFT_1170"/>
<dbReference type="Pfam" id="PF01909">
    <property type="entry name" value="NTP_transf_2"/>
    <property type="match status" value="1"/>
</dbReference>
<keyword evidence="4" id="KW-0548">Nucleotidyltransferase</keyword>
<evidence type="ECO:0000256" key="1">
    <source>
        <dbReference type="ARBA" id="ARBA00001946"/>
    </source>
</evidence>
<dbReference type="PANTHER" id="PTHR33571">
    <property type="entry name" value="SSL8005 PROTEIN"/>
    <property type="match status" value="1"/>
</dbReference>
<dbReference type="RefSeq" id="WP_007192047.1">
    <property type="nucleotide sequence ID" value="NZ_AFWV01000003.1"/>
</dbReference>
<dbReference type="AlphaFoldDB" id="F9U7U4"/>
<gene>
    <name evidence="11" type="ORF">ThimaDRAFT_1170</name>
</gene>
<organism evidence="11 12">
    <name type="scientific">Thiocapsa marina 5811</name>
    <dbReference type="NCBI Taxonomy" id="768671"/>
    <lineage>
        <taxon>Bacteria</taxon>
        <taxon>Pseudomonadati</taxon>
        <taxon>Pseudomonadota</taxon>
        <taxon>Gammaproteobacteria</taxon>
        <taxon>Chromatiales</taxon>
        <taxon>Chromatiaceae</taxon>
        <taxon>Thiocapsa</taxon>
    </lineage>
</organism>
<dbReference type="PANTHER" id="PTHR33571:SF14">
    <property type="entry name" value="PROTEIN ADENYLYLTRANSFERASE MJ0435-RELATED"/>
    <property type="match status" value="1"/>
</dbReference>
<dbReference type="InterPro" id="IPR043519">
    <property type="entry name" value="NT_sf"/>
</dbReference>
<dbReference type="CDD" id="cd05403">
    <property type="entry name" value="NT_KNTase_like"/>
    <property type="match status" value="1"/>
</dbReference>
<evidence type="ECO:0000256" key="9">
    <source>
        <dbReference type="ARBA" id="ARBA00038276"/>
    </source>
</evidence>
<comment type="cofactor">
    <cofactor evidence="1">
        <name>Mg(2+)</name>
        <dbReference type="ChEBI" id="CHEBI:18420"/>
    </cofactor>
</comment>
<dbReference type="InterPro" id="IPR052038">
    <property type="entry name" value="Type-VII_TA_antitoxin"/>
</dbReference>
<keyword evidence="5" id="KW-0479">Metal-binding</keyword>
<keyword evidence="6" id="KW-0547">Nucleotide-binding</keyword>
<dbReference type="InterPro" id="IPR002934">
    <property type="entry name" value="Polymerase_NTP_transf_dom"/>
</dbReference>
<dbReference type="GO" id="GO:0005524">
    <property type="term" value="F:ATP binding"/>
    <property type="evidence" value="ECO:0007669"/>
    <property type="project" value="UniProtKB-KW"/>
</dbReference>
<accession>F9U7U4</accession>
<dbReference type="GO" id="GO:0046872">
    <property type="term" value="F:metal ion binding"/>
    <property type="evidence" value="ECO:0007669"/>
    <property type="project" value="UniProtKB-KW"/>
</dbReference>